<dbReference type="Proteomes" id="UP001501729">
    <property type="component" value="Unassembled WGS sequence"/>
</dbReference>
<proteinExistence type="predicted"/>
<organism evidence="2 3">
    <name type="scientific">Haladaptatus pallidirubidus</name>
    <dbReference type="NCBI Taxonomy" id="1008152"/>
    <lineage>
        <taxon>Archaea</taxon>
        <taxon>Methanobacteriati</taxon>
        <taxon>Methanobacteriota</taxon>
        <taxon>Stenosarchaea group</taxon>
        <taxon>Halobacteria</taxon>
        <taxon>Halobacteriales</taxon>
        <taxon>Haladaptataceae</taxon>
        <taxon>Haladaptatus</taxon>
    </lineage>
</organism>
<sequence length="145" mass="14345">MFMILQTHITCMDFKLRAVVYGIVATIIVALFSGAAIPFTDMTLPIVGAGLTGIIGGVVAGYVAGSRLGDGALNGGVATAAGAIVALLLLTFAGLMAGPIPAMGLFAFGVLFVVVAAIPGIIGGAVGSWLKGRSTGRATGRPAGR</sequence>
<keyword evidence="1" id="KW-1133">Transmembrane helix</keyword>
<dbReference type="EMBL" id="BAABKX010000001">
    <property type="protein sequence ID" value="GAA5047907.1"/>
    <property type="molecule type" value="Genomic_DNA"/>
</dbReference>
<dbReference type="Pfam" id="PF17647">
    <property type="entry name" value="DUF5518"/>
    <property type="match status" value="1"/>
</dbReference>
<dbReference type="AlphaFoldDB" id="A0AAV3UFZ6"/>
<feature type="transmembrane region" description="Helical" evidence="1">
    <location>
        <begin position="20"/>
        <end position="40"/>
    </location>
</feature>
<reference evidence="2 3" key="1">
    <citation type="journal article" date="2019" name="Int. J. Syst. Evol. Microbiol.">
        <title>The Global Catalogue of Microorganisms (GCM) 10K type strain sequencing project: providing services to taxonomists for standard genome sequencing and annotation.</title>
        <authorList>
            <consortium name="The Broad Institute Genomics Platform"/>
            <consortium name="The Broad Institute Genome Sequencing Center for Infectious Disease"/>
            <person name="Wu L."/>
            <person name="Ma J."/>
        </authorList>
    </citation>
    <scope>NUCLEOTIDE SEQUENCE [LARGE SCALE GENOMIC DNA]</scope>
    <source>
        <strain evidence="2 3">JCM 17504</strain>
    </source>
</reference>
<keyword evidence="1" id="KW-0472">Membrane</keyword>
<feature type="transmembrane region" description="Helical" evidence="1">
    <location>
        <begin position="106"/>
        <end position="130"/>
    </location>
</feature>
<feature type="transmembrane region" description="Helical" evidence="1">
    <location>
        <begin position="46"/>
        <end position="65"/>
    </location>
</feature>
<protein>
    <recommendedName>
        <fullName evidence="4">DUF5518 domain-containing protein</fullName>
    </recommendedName>
</protein>
<accession>A0AAV3UFZ6</accession>
<evidence type="ECO:0000313" key="2">
    <source>
        <dbReference type="EMBL" id="GAA5047907.1"/>
    </source>
</evidence>
<dbReference type="InterPro" id="IPR040493">
    <property type="entry name" value="DUF5518"/>
</dbReference>
<evidence type="ECO:0000256" key="1">
    <source>
        <dbReference type="SAM" id="Phobius"/>
    </source>
</evidence>
<comment type="caution">
    <text evidence="2">The sequence shown here is derived from an EMBL/GenBank/DDBJ whole genome shotgun (WGS) entry which is preliminary data.</text>
</comment>
<gene>
    <name evidence="2" type="ORF">GCM10025751_19050</name>
</gene>
<name>A0AAV3UFZ6_9EURY</name>
<feature type="transmembrane region" description="Helical" evidence="1">
    <location>
        <begin position="77"/>
        <end position="100"/>
    </location>
</feature>
<evidence type="ECO:0008006" key="4">
    <source>
        <dbReference type="Google" id="ProtNLM"/>
    </source>
</evidence>
<evidence type="ECO:0000313" key="3">
    <source>
        <dbReference type="Proteomes" id="UP001501729"/>
    </source>
</evidence>
<keyword evidence="1" id="KW-0812">Transmembrane</keyword>
<keyword evidence="3" id="KW-1185">Reference proteome</keyword>